<dbReference type="OrthoDB" id="9795616at2"/>
<dbReference type="Gene3D" id="1.10.10.60">
    <property type="entry name" value="Homeodomain-like"/>
    <property type="match status" value="1"/>
</dbReference>
<dbReference type="Pfam" id="PF12833">
    <property type="entry name" value="HTH_18"/>
    <property type="match status" value="1"/>
</dbReference>
<keyword evidence="6" id="KW-1185">Reference proteome</keyword>
<dbReference type="GO" id="GO:0000976">
    <property type="term" value="F:transcription cis-regulatory region binding"/>
    <property type="evidence" value="ECO:0007669"/>
    <property type="project" value="TreeGrafter"/>
</dbReference>
<dbReference type="PROSITE" id="PS01124">
    <property type="entry name" value="HTH_ARAC_FAMILY_2"/>
    <property type="match status" value="1"/>
</dbReference>
<dbReference type="STRING" id="1045775.SAMN05216378_0779"/>
<keyword evidence="3" id="KW-0804">Transcription</keyword>
<accession>A0A1I1TZ83</accession>
<name>A0A1I1TZ83_9BACL</name>
<dbReference type="Proteomes" id="UP000198855">
    <property type="component" value="Unassembled WGS sequence"/>
</dbReference>
<dbReference type="InterPro" id="IPR028082">
    <property type="entry name" value="Peripla_BP_I"/>
</dbReference>
<evidence type="ECO:0000313" key="5">
    <source>
        <dbReference type="EMBL" id="SFD63946.1"/>
    </source>
</evidence>
<dbReference type="Gene3D" id="3.40.50.2300">
    <property type="match status" value="2"/>
</dbReference>
<dbReference type="SUPFAM" id="SSF46689">
    <property type="entry name" value="Homeodomain-like"/>
    <property type="match status" value="2"/>
</dbReference>
<dbReference type="PANTHER" id="PTHR30146">
    <property type="entry name" value="LACI-RELATED TRANSCRIPTIONAL REPRESSOR"/>
    <property type="match status" value="1"/>
</dbReference>
<proteinExistence type="predicted"/>
<dbReference type="PANTHER" id="PTHR30146:SF24">
    <property type="entry name" value="XYLOSE OPERON REGULATORY PROTEIN"/>
    <property type="match status" value="1"/>
</dbReference>
<evidence type="ECO:0000313" key="6">
    <source>
        <dbReference type="Proteomes" id="UP000198855"/>
    </source>
</evidence>
<keyword evidence="1" id="KW-0805">Transcription regulation</keyword>
<sequence length="395" mass="44573">MNNFTPERQQKRGSDQPQKHVALLIETSNEYARGLLKGIIAYTRTHRPWSIYLGEHSRLDTDFSWLADWRGDGLIARIETEQMARLVSSMQLPAVDLSASRLLPELPCVETNDRTIAEWAAEHLLSRGFKHFAYCGEPVFQWSRARGFHFESYLKDRGFSVHSYYRNPHSSSREERDQMASWASGLPKPVGIMACYDNTALKLLEACRLANVNVPEEAAVISVDNDSLLCNLSSPPLSSIQPNAVETGYQAAALLDSLMSGVPVAPDIHRIEPVEVVTRMSTDIIAVEDPYVADAIRYIREHAYEDLKVNDLLKVIPLSRRSLDHRFQAALGRTPHEEIIAVKMKLIARLLTETDWTLPVIADQVGYKHSEYMSVAFKKHTGLSPGAYREQQSNL</sequence>
<evidence type="ECO:0000256" key="3">
    <source>
        <dbReference type="ARBA" id="ARBA00023163"/>
    </source>
</evidence>
<protein>
    <submittedName>
        <fullName evidence="5">LacI family transcriptional regulator</fullName>
    </submittedName>
</protein>
<reference evidence="6" key="1">
    <citation type="submission" date="2016-10" db="EMBL/GenBank/DDBJ databases">
        <authorList>
            <person name="Varghese N."/>
            <person name="Submissions S."/>
        </authorList>
    </citation>
    <scope>NUCLEOTIDE SEQUENCE [LARGE SCALE GENOMIC DNA]</scope>
    <source>
        <strain evidence="6">CGMCC 1.10784</strain>
    </source>
</reference>
<dbReference type="CDD" id="cd01543">
    <property type="entry name" value="PBP1_XylR"/>
    <property type="match status" value="1"/>
</dbReference>
<dbReference type="AlphaFoldDB" id="A0A1I1TZ83"/>
<dbReference type="InterPro" id="IPR018060">
    <property type="entry name" value="HTH_AraC"/>
</dbReference>
<keyword evidence="2" id="KW-0238">DNA-binding</keyword>
<organism evidence="5 6">
    <name type="scientific">Paenibacillus catalpae</name>
    <dbReference type="NCBI Taxonomy" id="1045775"/>
    <lineage>
        <taxon>Bacteria</taxon>
        <taxon>Bacillati</taxon>
        <taxon>Bacillota</taxon>
        <taxon>Bacilli</taxon>
        <taxon>Bacillales</taxon>
        <taxon>Paenibacillaceae</taxon>
        <taxon>Paenibacillus</taxon>
    </lineage>
</organism>
<dbReference type="SMART" id="SM00342">
    <property type="entry name" value="HTH_ARAC"/>
    <property type="match status" value="1"/>
</dbReference>
<dbReference type="Pfam" id="PF13377">
    <property type="entry name" value="Peripla_BP_3"/>
    <property type="match status" value="1"/>
</dbReference>
<evidence type="ECO:0000259" key="4">
    <source>
        <dbReference type="PROSITE" id="PS01124"/>
    </source>
</evidence>
<dbReference type="InterPro" id="IPR054031">
    <property type="entry name" value="XylR_PBP1"/>
</dbReference>
<dbReference type="SUPFAM" id="SSF53822">
    <property type="entry name" value="Periplasmic binding protein-like I"/>
    <property type="match status" value="1"/>
</dbReference>
<dbReference type="EMBL" id="FOMT01000001">
    <property type="protein sequence ID" value="SFD63946.1"/>
    <property type="molecule type" value="Genomic_DNA"/>
</dbReference>
<dbReference type="Pfam" id="PF22177">
    <property type="entry name" value="PBP1_XylR"/>
    <property type="match status" value="1"/>
</dbReference>
<dbReference type="RefSeq" id="WP_091181207.1">
    <property type="nucleotide sequence ID" value="NZ_FOMT01000001.1"/>
</dbReference>
<evidence type="ECO:0000256" key="2">
    <source>
        <dbReference type="ARBA" id="ARBA00023125"/>
    </source>
</evidence>
<evidence type="ECO:0000256" key="1">
    <source>
        <dbReference type="ARBA" id="ARBA00023015"/>
    </source>
</evidence>
<dbReference type="GO" id="GO:0003700">
    <property type="term" value="F:DNA-binding transcription factor activity"/>
    <property type="evidence" value="ECO:0007669"/>
    <property type="project" value="InterPro"/>
</dbReference>
<dbReference type="InterPro" id="IPR009057">
    <property type="entry name" value="Homeodomain-like_sf"/>
</dbReference>
<feature type="domain" description="HTH araC/xylS-type" evidence="4">
    <location>
        <begin position="293"/>
        <end position="391"/>
    </location>
</feature>
<dbReference type="InterPro" id="IPR046335">
    <property type="entry name" value="LacI/GalR-like_sensor"/>
</dbReference>
<gene>
    <name evidence="5" type="ORF">SAMN05216378_0779</name>
</gene>